<keyword evidence="1" id="KW-0472">Membrane</keyword>
<reference evidence="2" key="1">
    <citation type="journal article" date="2014" name="Front. Microbiol.">
        <title>High frequency of phylogenetically diverse reductive dehalogenase-homologous genes in deep subseafloor sedimentary metagenomes.</title>
        <authorList>
            <person name="Kawai M."/>
            <person name="Futagami T."/>
            <person name="Toyoda A."/>
            <person name="Takaki Y."/>
            <person name="Nishi S."/>
            <person name="Hori S."/>
            <person name="Arai W."/>
            <person name="Tsubouchi T."/>
            <person name="Morono Y."/>
            <person name="Uchiyama I."/>
            <person name="Ito T."/>
            <person name="Fujiyama A."/>
            <person name="Inagaki F."/>
            <person name="Takami H."/>
        </authorList>
    </citation>
    <scope>NUCLEOTIDE SEQUENCE</scope>
    <source>
        <strain evidence="2">Expedition CK06-06</strain>
    </source>
</reference>
<keyword evidence="1" id="KW-1133">Transmembrane helix</keyword>
<feature type="transmembrane region" description="Helical" evidence="1">
    <location>
        <begin position="44"/>
        <end position="64"/>
    </location>
</feature>
<organism evidence="2">
    <name type="scientific">marine sediment metagenome</name>
    <dbReference type="NCBI Taxonomy" id="412755"/>
    <lineage>
        <taxon>unclassified sequences</taxon>
        <taxon>metagenomes</taxon>
        <taxon>ecological metagenomes</taxon>
    </lineage>
</organism>
<proteinExistence type="predicted"/>
<dbReference type="EMBL" id="BARW01037074">
    <property type="protein sequence ID" value="GAJ22526.1"/>
    <property type="molecule type" value="Genomic_DNA"/>
</dbReference>
<feature type="transmembrane region" description="Helical" evidence="1">
    <location>
        <begin position="6"/>
        <end position="23"/>
    </location>
</feature>
<evidence type="ECO:0000313" key="2">
    <source>
        <dbReference type="EMBL" id="GAJ22526.1"/>
    </source>
</evidence>
<comment type="caution">
    <text evidence="2">The sequence shown here is derived from an EMBL/GenBank/DDBJ whole genome shotgun (WGS) entry which is preliminary data.</text>
</comment>
<gene>
    <name evidence="2" type="ORF">S12H4_57350</name>
</gene>
<sequence length="91" mass="10756">MEWVNIIFFVVFLACSVGFVLWYDSRKYKKNIPYIQIKKKRKNANKFFVGLLAGLHYLFFIGTYNHKKYNTQVEHPETLECHVAVYASEAS</sequence>
<keyword evidence="1" id="KW-0812">Transmembrane</keyword>
<protein>
    <submittedName>
        <fullName evidence="2">Uncharacterized protein</fullName>
    </submittedName>
</protein>
<evidence type="ECO:0000256" key="1">
    <source>
        <dbReference type="SAM" id="Phobius"/>
    </source>
</evidence>
<name>X1VW40_9ZZZZ</name>
<dbReference type="AlphaFoldDB" id="X1VW40"/>
<accession>X1VW40</accession>